<keyword evidence="1" id="KW-0472">Membrane</keyword>
<evidence type="ECO:0000313" key="3">
    <source>
        <dbReference type="Proteomes" id="UP000266673"/>
    </source>
</evidence>
<keyword evidence="1" id="KW-1133">Transmembrane helix</keyword>
<protein>
    <submittedName>
        <fullName evidence="2">Uncharacterized protein</fullName>
    </submittedName>
</protein>
<keyword evidence="1" id="KW-0812">Transmembrane</keyword>
<evidence type="ECO:0000256" key="1">
    <source>
        <dbReference type="SAM" id="Phobius"/>
    </source>
</evidence>
<keyword evidence="3" id="KW-1185">Reference proteome</keyword>
<comment type="caution">
    <text evidence="2">The sequence shown here is derived from an EMBL/GenBank/DDBJ whole genome shotgun (WGS) entry which is preliminary data.</text>
</comment>
<name>A0A397W5V7_9GLOM</name>
<feature type="transmembrane region" description="Helical" evidence="1">
    <location>
        <begin position="156"/>
        <end position="175"/>
    </location>
</feature>
<dbReference type="EMBL" id="QKWP01000037">
    <property type="protein sequence ID" value="RIB29471.1"/>
    <property type="molecule type" value="Genomic_DNA"/>
</dbReference>
<organism evidence="2 3">
    <name type="scientific">Gigaspora rosea</name>
    <dbReference type="NCBI Taxonomy" id="44941"/>
    <lineage>
        <taxon>Eukaryota</taxon>
        <taxon>Fungi</taxon>
        <taxon>Fungi incertae sedis</taxon>
        <taxon>Mucoromycota</taxon>
        <taxon>Glomeromycotina</taxon>
        <taxon>Glomeromycetes</taxon>
        <taxon>Diversisporales</taxon>
        <taxon>Gigasporaceae</taxon>
        <taxon>Gigaspora</taxon>
    </lineage>
</organism>
<dbReference type="AlphaFoldDB" id="A0A397W5V7"/>
<accession>A0A397W5V7</accession>
<reference evidence="2 3" key="1">
    <citation type="submission" date="2018-06" db="EMBL/GenBank/DDBJ databases">
        <title>Comparative genomics reveals the genomic features of Rhizophagus irregularis, R. cerebriforme, R. diaphanum and Gigaspora rosea, and their symbiotic lifestyle signature.</title>
        <authorList>
            <person name="Morin E."/>
            <person name="San Clemente H."/>
            <person name="Chen E.C.H."/>
            <person name="De La Providencia I."/>
            <person name="Hainaut M."/>
            <person name="Kuo A."/>
            <person name="Kohler A."/>
            <person name="Murat C."/>
            <person name="Tang N."/>
            <person name="Roy S."/>
            <person name="Loubradou J."/>
            <person name="Henrissat B."/>
            <person name="Grigoriev I.V."/>
            <person name="Corradi N."/>
            <person name="Roux C."/>
            <person name="Martin F.M."/>
        </authorList>
    </citation>
    <scope>NUCLEOTIDE SEQUENCE [LARGE SCALE GENOMIC DNA]</scope>
    <source>
        <strain evidence="2 3">DAOM 194757</strain>
    </source>
</reference>
<sequence>MTSFEGGAYFKYNTNQGVLSFVCSGDNSISHSVYDGIVSELDSKYSSWKNFKEEYQGISKEVAISLHTDGTFLENKFAKEWKKAIEISKVGKKPSLLKALDRTIGWHVLVLAVYKTYRQLSTINITFSNASYSDIHNRMFDASSKTVDPPSALKRLILSTFLFLILTASTFFTQWSSPIWYYGAYYLNN</sequence>
<dbReference type="Proteomes" id="UP000266673">
    <property type="component" value="Unassembled WGS sequence"/>
</dbReference>
<proteinExistence type="predicted"/>
<gene>
    <name evidence="2" type="ORF">C2G38_2155239</name>
</gene>
<dbReference type="OrthoDB" id="2444749at2759"/>
<evidence type="ECO:0000313" key="2">
    <source>
        <dbReference type="EMBL" id="RIB29471.1"/>
    </source>
</evidence>